<dbReference type="EMBL" id="CAIIXF020000048">
    <property type="protein sequence ID" value="CAH1802714.1"/>
    <property type="molecule type" value="Genomic_DNA"/>
</dbReference>
<feature type="non-terminal residue" evidence="2">
    <location>
        <position position="181"/>
    </location>
</feature>
<proteinExistence type="predicted"/>
<evidence type="ECO:0000313" key="3">
    <source>
        <dbReference type="Proteomes" id="UP000749559"/>
    </source>
</evidence>
<organism evidence="2 3">
    <name type="scientific">Owenia fusiformis</name>
    <name type="common">Polychaete worm</name>
    <dbReference type="NCBI Taxonomy" id="6347"/>
    <lineage>
        <taxon>Eukaryota</taxon>
        <taxon>Metazoa</taxon>
        <taxon>Spiralia</taxon>
        <taxon>Lophotrochozoa</taxon>
        <taxon>Annelida</taxon>
        <taxon>Polychaeta</taxon>
        <taxon>Sedentaria</taxon>
        <taxon>Canalipalpata</taxon>
        <taxon>Sabellida</taxon>
        <taxon>Oweniida</taxon>
        <taxon>Oweniidae</taxon>
        <taxon>Owenia</taxon>
    </lineage>
</organism>
<feature type="non-terminal residue" evidence="2">
    <location>
        <position position="1"/>
    </location>
</feature>
<accession>A0A8S4Q776</accession>
<keyword evidence="3" id="KW-1185">Reference proteome</keyword>
<evidence type="ECO:0000256" key="1">
    <source>
        <dbReference type="SAM" id="MobiDB-lite"/>
    </source>
</evidence>
<feature type="region of interest" description="Disordered" evidence="1">
    <location>
        <begin position="121"/>
        <end position="146"/>
    </location>
</feature>
<protein>
    <submittedName>
        <fullName evidence="2">Uncharacterized protein</fullName>
    </submittedName>
</protein>
<evidence type="ECO:0000313" key="2">
    <source>
        <dbReference type="EMBL" id="CAH1802714.1"/>
    </source>
</evidence>
<gene>
    <name evidence="2" type="ORF">OFUS_LOCUS26364</name>
</gene>
<feature type="region of interest" description="Disordered" evidence="1">
    <location>
        <begin position="56"/>
        <end position="75"/>
    </location>
</feature>
<dbReference type="Proteomes" id="UP000749559">
    <property type="component" value="Unassembled WGS sequence"/>
</dbReference>
<comment type="caution">
    <text evidence="2">The sequence shown here is derived from an EMBL/GenBank/DDBJ whole genome shotgun (WGS) entry which is preliminary data.</text>
</comment>
<dbReference type="AlphaFoldDB" id="A0A8S4Q776"/>
<feature type="compositionally biased region" description="Basic and acidic residues" evidence="1">
    <location>
        <begin position="134"/>
        <end position="146"/>
    </location>
</feature>
<sequence length="181" mass="19891">RRLAAKLIEDFHSGELTLELITELIPEDLRKEYNETYVQVTLTIDGELVQQCLSQDQGVQDQDDGSSDKDGGASASTIDQKLTCISTNLEKLSLSKVKIKGQLEETRDKDDTTKDVAVREATDVETSEIPSKNQSKDEAVLNADGKRTSQWQNIKAIDIAGEDMYGDQLEGAVGGFRPDVA</sequence>
<name>A0A8S4Q776_OWEFU</name>
<reference evidence="2" key="1">
    <citation type="submission" date="2022-03" db="EMBL/GenBank/DDBJ databases">
        <authorList>
            <person name="Martin C."/>
        </authorList>
    </citation>
    <scope>NUCLEOTIDE SEQUENCE</scope>
</reference>